<evidence type="ECO:0000313" key="2">
    <source>
        <dbReference type="Proteomes" id="UP000606499"/>
    </source>
</evidence>
<protein>
    <submittedName>
        <fullName evidence="1">Uncharacterized protein</fullName>
    </submittedName>
</protein>
<dbReference type="Proteomes" id="UP000606499">
    <property type="component" value="Unassembled WGS sequence"/>
</dbReference>
<dbReference type="EMBL" id="JACOPL010000004">
    <property type="protein sequence ID" value="MBC5725007.1"/>
    <property type="molecule type" value="Genomic_DNA"/>
</dbReference>
<organism evidence="1 2">
    <name type="scientific">Agathobaculum faecis</name>
    <dbReference type="NCBI Taxonomy" id="2763013"/>
    <lineage>
        <taxon>Bacteria</taxon>
        <taxon>Bacillati</taxon>
        <taxon>Bacillota</taxon>
        <taxon>Clostridia</taxon>
        <taxon>Eubacteriales</taxon>
        <taxon>Butyricicoccaceae</taxon>
        <taxon>Agathobaculum</taxon>
    </lineage>
</organism>
<comment type="caution">
    <text evidence="1">The sequence shown here is derived from an EMBL/GenBank/DDBJ whole genome shotgun (WGS) entry which is preliminary data.</text>
</comment>
<keyword evidence="2" id="KW-1185">Reference proteome</keyword>
<accession>A0A923RVG4</accession>
<proteinExistence type="predicted"/>
<dbReference type="AlphaFoldDB" id="A0A923RVG4"/>
<evidence type="ECO:0000313" key="1">
    <source>
        <dbReference type="EMBL" id="MBC5725007.1"/>
    </source>
</evidence>
<gene>
    <name evidence="1" type="ORF">H8S45_05995</name>
</gene>
<name>A0A923RVG4_9FIRM</name>
<dbReference type="RefSeq" id="WP_153802369.1">
    <property type="nucleotide sequence ID" value="NZ_JACOPL010000004.1"/>
</dbReference>
<sequence length="58" mass="6642">MVWPFMFVFGLGSIVWYAHPQPEESEADSERRRSRFIAAEIAAGFALLMMFCVVESNI</sequence>
<reference evidence="1" key="1">
    <citation type="submission" date="2020-08" db="EMBL/GenBank/DDBJ databases">
        <title>Genome public.</title>
        <authorList>
            <person name="Liu C."/>
            <person name="Sun Q."/>
        </authorList>
    </citation>
    <scope>NUCLEOTIDE SEQUENCE</scope>
    <source>
        <strain evidence="1">NSJ-28</strain>
    </source>
</reference>